<evidence type="ECO:0000313" key="2">
    <source>
        <dbReference type="EMBL" id="KAJ5318578.1"/>
    </source>
</evidence>
<dbReference type="EMBL" id="JAPZBO010000004">
    <property type="protein sequence ID" value="KAJ5318578.1"/>
    <property type="molecule type" value="Genomic_DNA"/>
</dbReference>
<accession>A0A9W9PYI4</accession>
<evidence type="ECO:0000256" key="1">
    <source>
        <dbReference type="SAM" id="MobiDB-lite"/>
    </source>
</evidence>
<organism evidence="2 3">
    <name type="scientific">Penicillium atrosanguineum</name>
    <dbReference type="NCBI Taxonomy" id="1132637"/>
    <lineage>
        <taxon>Eukaryota</taxon>
        <taxon>Fungi</taxon>
        <taxon>Dikarya</taxon>
        <taxon>Ascomycota</taxon>
        <taxon>Pezizomycotina</taxon>
        <taxon>Eurotiomycetes</taxon>
        <taxon>Eurotiomycetidae</taxon>
        <taxon>Eurotiales</taxon>
        <taxon>Aspergillaceae</taxon>
        <taxon>Penicillium</taxon>
    </lineage>
</organism>
<evidence type="ECO:0000313" key="3">
    <source>
        <dbReference type="Proteomes" id="UP001147746"/>
    </source>
</evidence>
<feature type="region of interest" description="Disordered" evidence="1">
    <location>
        <begin position="36"/>
        <end position="73"/>
    </location>
</feature>
<reference evidence="2" key="1">
    <citation type="submission" date="2022-12" db="EMBL/GenBank/DDBJ databases">
        <authorList>
            <person name="Petersen C."/>
        </authorList>
    </citation>
    <scope>NUCLEOTIDE SEQUENCE</scope>
    <source>
        <strain evidence="2">IBT 21472</strain>
    </source>
</reference>
<sequence length="119" mass="13275">MKVPRRSSGAAAAQTVVGQQFLSWLFEGALSHCAPVPSEKGASASRYNSKHEKDVAPTLSYSSTSGETDDVEYTRPSRTGLSWCVEEDPYWEKQKLAWSEVTKRFVRKFTRTKGSLQVV</sequence>
<protein>
    <submittedName>
        <fullName evidence="2">Uncharacterized protein</fullName>
    </submittedName>
</protein>
<gene>
    <name evidence="2" type="ORF">N7476_004998</name>
</gene>
<dbReference type="Proteomes" id="UP001147746">
    <property type="component" value="Unassembled WGS sequence"/>
</dbReference>
<keyword evidence="3" id="KW-1185">Reference proteome</keyword>
<comment type="caution">
    <text evidence="2">The sequence shown here is derived from an EMBL/GenBank/DDBJ whole genome shotgun (WGS) entry which is preliminary data.</text>
</comment>
<proteinExistence type="predicted"/>
<dbReference type="AlphaFoldDB" id="A0A9W9PYI4"/>
<name>A0A9W9PYI4_9EURO</name>
<reference evidence="2" key="2">
    <citation type="journal article" date="2023" name="IMA Fungus">
        <title>Comparative genomic study of the Penicillium genus elucidates a diverse pangenome and 15 lateral gene transfer events.</title>
        <authorList>
            <person name="Petersen C."/>
            <person name="Sorensen T."/>
            <person name="Nielsen M.R."/>
            <person name="Sondergaard T.E."/>
            <person name="Sorensen J.L."/>
            <person name="Fitzpatrick D.A."/>
            <person name="Frisvad J.C."/>
            <person name="Nielsen K.L."/>
        </authorList>
    </citation>
    <scope>NUCLEOTIDE SEQUENCE</scope>
    <source>
        <strain evidence="2">IBT 21472</strain>
    </source>
</reference>